<evidence type="ECO:0000313" key="2">
    <source>
        <dbReference type="Proteomes" id="UP000177383"/>
    </source>
</evidence>
<evidence type="ECO:0000313" key="1">
    <source>
        <dbReference type="EMBL" id="OGG14466.1"/>
    </source>
</evidence>
<reference evidence="1 2" key="1">
    <citation type="journal article" date="2016" name="Nat. Commun.">
        <title>Thousands of microbial genomes shed light on interconnected biogeochemical processes in an aquifer system.</title>
        <authorList>
            <person name="Anantharaman K."/>
            <person name="Brown C.T."/>
            <person name="Hug L.A."/>
            <person name="Sharon I."/>
            <person name="Castelle C.J."/>
            <person name="Probst A.J."/>
            <person name="Thomas B.C."/>
            <person name="Singh A."/>
            <person name="Wilkins M.J."/>
            <person name="Karaoz U."/>
            <person name="Brodie E.L."/>
            <person name="Williams K.H."/>
            <person name="Hubbard S.S."/>
            <person name="Banfield J.F."/>
        </authorList>
    </citation>
    <scope>NUCLEOTIDE SEQUENCE [LARGE SCALE GENOMIC DNA]</scope>
</reference>
<dbReference type="Gene3D" id="3.40.50.300">
    <property type="entry name" value="P-loop containing nucleotide triphosphate hydrolases"/>
    <property type="match status" value="1"/>
</dbReference>
<protein>
    <recommendedName>
        <fullName evidence="3">DNA polymerase III delta N-terminal domain-containing protein</fullName>
    </recommendedName>
</protein>
<comment type="caution">
    <text evidence="1">The sequence shown here is derived from an EMBL/GenBank/DDBJ whole genome shotgun (WGS) entry which is preliminary data.</text>
</comment>
<dbReference type="Pfam" id="PF13177">
    <property type="entry name" value="DNA_pol3_delta2"/>
    <property type="match status" value="1"/>
</dbReference>
<name>A0A1F5ZPP3_9BACT</name>
<dbReference type="SUPFAM" id="SSF52540">
    <property type="entry name" value="P-loop containing nucleoside triphosphate hydrolases"/>
    <property type="match status" value="1"/>
</dbReference>
<sequence>MHSILISSKDETIREEKVSKLLNKYKISIFNRYIIKKDASIGIEDIRKIKEFLKLKSNKNENRGVIIYDLDKGTPEAQNALLKILEEPPPYTYIICTSRNPASLLPTIISRTTQLDLINNSIEPLIDKNLIALLLRIPLTSTGDKISLAQNHGAKKDIALNFLESSIFNLRFMMNNSYRSTDEKYNITPLFISSILKKFTQAKFFVEKNISPRLTLEVLFFGLK</sequence>
<dbReference type="InterPro" id="IPR027417">
    <property type="entry name" value="P-loop_NTPase"/>
</dbReference>
<organism evidence="1 2">
    <name type="scientific">Candidatus Gottesmanbacteria bacterium RIFCSPHIGHO2_01_FULL_39_10</name>
    <dbReference type="NCBI Taxonomy" id="1798375"/>
    <lineage>
        <taxon>Bacteria</taxon>
        <taxon>Candidatus Gottesmaniibacteriota</taxon>
    </lineage>
</organism>
<dbReference type="Proteomes" id="UP000177383">
    <property type="component" value="Unassembled WGS sequence"/>
</dbReference>
<accession>A0A1F5ZPP3</accession>
<gene>
    <name evidence="1" type="ORF">A2773_03575</name>
</gene>
<dbReference type="STRING" id="1798375.A2773_03575"/>
<dbReference type="EMBL" id="MFJE01000017">
    <property type="protein sequence ID" value="OGG14466.1"/>
    <property type="molecule type" value="Genomic_DNA"/>
</dbReference>
<dbReference type="AlphaFoldDB" id="A0A1F5ZPP3"/>
<evidence type="ECO:0008006" key="3">
    <source>
        <dbReference type="Google" id="ProtNLM"/>
    </source>
</evidence>
<proteinExistence type="predicted"/>